<gene>
    <name evidence="1" type="ORF">CNEO2_120087</name>
</gene>
<evidence type="ECO:0000313" key="2">
    <source>
        <dbReference type="Proteomes" id="UP001189143"/>
    </source>
</evidence>
<accession>A0AAD2DDL6</accession>
<comment type="caution">
    <text evidence="1">The sequence shown here is derived from an EMBL/GenBank/DDBJ whole genome shotgun (WGS) entry which is preliminary data.</text>
</comment>
<reference evidence="1" key="1">
    <citation type="submission" date="2022-10" db="EMBL/GenBank/DDBJ databases">
        <authorList>
            <person name="Aires J."/>
            <person name="Mesa V."/>
        </authorList>
    </citation>
    <scope>NUCLEOTIDE SEQUENCE</scope>
    <source>
        <strain evidence="1">Clostridium neonatale JD116</strain>
    </source>
</reference>
<proteinExistence type="predicted"/>
<organism evidence="1 2">
    <name type="scientific">Clostridium neonatale</name>
    <dbReference type="NCBI Taxonomy" id="137838"/>
    <lineage>
        <taxon>Bacteria</taxon>
        <taxon>Bacillati</taxon>
        <taxon>Bacillota</taxon>
        <taxon>Clostridia</taxon>
        <taxon>Eubacteriales</taxon>
        <taxon>Clostridiaceae</taxon>
        <taxon>Clostridium</taxon>
    </lineage>
</organism>
<name>A0AAD2DDL6_9CLOT</name>
<dbReference type="EMBL" id="CAMTCP010000033">
    <property type="protein sequence ID" value="CAI3542089.1"/>
    <property type="molecule type" value="Genomic_DNA"/>
</dbReference>
<evidence type="ECO:0000313" key="1">
    <source>
        <dbReference type="EMBL" id="CAI3542089.1"/>
    </source>
</evidence>
<dbReference type="RefSeq" id="WP_317050036.1">
    <property type="nucleotide sequence ID" value="NZ_CAMRXC010000273.1"/>
</dbReference>
<dbReference type="AlphaFoldDB" id="A0AAD2DDL6"/>
<sequence>MSTKKLINTMIENEFRKIQEFKETDDMKNNKEIMVDQEWADMVFHKISDILPKDKRFYLYEYESVISCIYAELMRYYFKQGIIAAFKELECLKDYSEVL</sequence>
<protein>
    <submittedName>
        <fullName evidence="1">Uncharacterized protein</fullName>
    </submittedName>
</protein>
<dbReference type="Proteomes" id="UP001189143">
    <property type="component" value="Unassembled WGS sequence"/>
</dbReference>